<dbReference type="PATRIC" id="fig|751945.3.peg.2481"/>
<organism evidence="2 3">
    <name type="scientific">Thermus oshimai JL-2</name>
    <dbReference type="NCBI Taxonomy" id="751945"/>
    <lineage>
        <taxon>Bacteria</taxon>
        <taxon>Thermotogati</taxon>
        <taxon>Deinococcota</taxon>
        <taxon>Deinococci</taxon>
        <taxon>Thermales</taxon>
        <taxon>Thermaceae</taxon>
        <taxon>Thermus</taxon>
    </lineage>
</organism>
<geneLocation type="plasmid" evidence="2 3">
    <name>pTHEOS02</name>
</geneLocation>
<dbReference type="Proteomes" id="UP000000211">
    <property type="component" value="Plasmid pTHEOS02"/>
</dbReference>
<dbReference type="HOGENOM" id="CLU_530812_0_0_0"/>
<reference evidence="2 3" key="1">
    <citation type="journal article" date="2013" name="Genome Announc.">
        <title>Whole Genome Sequencing of Thermus oshimai JL-2 and Thermus thermophilus JL-18, Incomplete Denitrifiers from the United States Great Basin.</title>
        <authorList>
            <person name="Murugapiran S.K."/>
            <person name="Huntemann M."/>
            <person name="Wei C.L."/>
            <person name="Han J."/>
            <person name="Detter J.C."/>
            <person name="Han C.S."/>
            <person name="Erkkila T.H."/>
            <person name="Teshima H."/>
            <person name="Chen A."/>
            <person name="Kyrpides N."/>
            <person name="Mavrommatis K."/>
            <person name="Markowitz V."/>
            <person name="Szeto E."/>
            <person name="Ivanova N."/>
            <person name="Pagani I."/>
            <person name="Lam J."/>
            <person name="McDonald A.I."/>
            <person name="Dodsworth J.A."/>
            <person name="Pati A."/>
            <person name="Goodwin L."/>
            <person name="Peters L."/>
            <person name="Pitluck S."/>
            <person name="Woyke T."/>
            <person name="Hedlund B.P."/>
        </authorList>
    </citation>
    <scope>NUCLEOTIDE SEQUENCE</scope>
    <source>
        <strain evidence="2 3">JL-2</strain>
        <plasmid evidence="2">pTHEOS02</plasmid>
    </source>
</reference>
<protein>
    <submittedName>
        <fullName evidence="2">Uncharacterized protein</fullName>
    </submittedName>
</protein>
<feature type="chain" id="PRO_5003909835" evidence="1">
    <location>
        <begin position="21"/>
        <end position="618"/>
    </location>
</feature>
<evidence type="ECO:0000256" key="1">
    <source>
        <dbReference type="SAM" id="SignalP"/>
    </source>
</evidence>
<dbReference type="KEGG" id="tos:Theos_2539"/>
<dbReference type="EMBL" id="CP003251">
    <property type="protein sequence ID" value="AFV77511.1"/>
    <property type="molecule type" value="Genomic_DNA"/>
</dbReference>
<feature type="signal peptide" evidence="1">
    <location>
        <begin position="1"/>
        <end position="20"/>
    </location>
</feature>
<dbReference type="AlphaFoldDB" id="K7QX24"/>
<gene>
    <name evidence="2" type="ORF">Theos_2539</name>
</gene>
<sequence>MARGVPGALALLLFFSGAWGNGPTYEDWTKYLLSAPDYRLEQVLRGKWPYLEVVRKDRLREYQKGPCDPQQDPQGCQGRMPWPQAQAHEFYLPMSSLEATREVARELRKAWQRFEERYYWRVITELNNPAFWFAYCFAGIRGPELNPPTPEARLMVPSEGVDTAFLQAATRQGSLDVGRWASAGLHSLDRYLPVPQVEPREFCDGLGMQILPLMYIPGFKVLLQGHEVFRTPGYPSRPLWFNWDEANARVERAMQKALTDYYADYLKEVARALLTPRPSTPQDLLSLLPKDFKSLGSPKAYLPVPWQGHLLGAGGVVAPVYTELFPVDLPALWDQVQAIWDTYKGLIDRAGTEVEKAYLYVHFYRSAKTLFDSRAFLGLPGVDALKENLKNLVDAPLRALTGAIPALKGCAGDLDRVVSCAATALMTVDEAVKAKGEVEKLTGGKPQDEPLKAKEAPGLWKFEEAKRWLPPSSLPVYEAFGYATFFQGTNFLEVTTVPDIRNVDLSQVNLGNWMGWAWSQLSRLVVYWHTPLTIDIRVEYCPPCVIAYPSLPLEGPAQPLGVPPYVLPFALERTHWRWVSVPEGYEVPGVRGAPYTLVSDLSAYALDLRALYRPLLGR</sequence>
<dbReference type="RefSeq" id="WP_015065487.1">
    <property type="nucleotide sequence ID" value="NC_019388.1"/>
</dbReference>
<name>K7QX24_THEOS</name>
<evidence type="ECO:0000313" key="2">
    <source>
        <dbReference type="EMBL" id="AFV77511.1"/>
    </source>
</evidence>
<evidence type="ECO:0000313" key="3">
    <source>
        <dbReference type="Proteomes" id="UP000000211"/>
    </source>
</evidence>
<proteinExistence type="predicted"/>
<keyword evidence="2" id="KW-0614">Plasmid</keyword>
<keyword evidence="1" id="KW-0732">Signal</keyword>
<keyword evidence="3" id="KW-1185">Reference proteome</keyword>
<accession>K7QX24</accession>